<dbReference type="EMBL" id="OX465081">
    <property type="protein sequence ID" value="CAI9284842.1"/>
    <property type="molecule type" value="Genomic_DNA"/>
</dbReference>
<organism evidence="2 3">
    <name type="scientific">Lactuca saligna</name>
    <name type="common">Willowleaf lettuce</name>
    <dbReference type="NCBI Taxonomy" id="75948"/>
    <lineage>
        <taxon>Eukaryota</taxon>
        <taxon>Viridiplantae</taxon>
        <taxon>Streptophyta</taxon>
        <taxon>Embryophyta</taxon>
        <taxon>Tracheophyta</taxon>
        <taxon>Spermatophyta</taxon>
        <taxon>Magnoliopsida</taxon>
        <taxon>eudicotyledons</taxon>
        <taxon>Gunneridae</taxon>
        <taxon>Pentapetalae</taxon>
        <taxon>asterids</taxon>
        <taxon>campanulids</taxon>
        <taxon>Asterales</taxon>
        <taxon>Asteraceae</taxon>
        <taxon>Cichorioideae</taxon>
        <taxon>Cichorieae</taxon>
        <taxon>Lactucinae</taxon>
        <taxon>Lactuca</taxon>
    </lineage>
</organism>
<evidence type="ECO:0000313" key="2">
    <source>
        <dbReference type="EMBL" id="CAI9284842.1"/>
    </source>
</evidence>
<sequence length="128" mass="13775">MGLEPELSVSLLIDRLMEMPFHSGFTTTRPESNSSRDSEHPDHESTNSLHHQGSSLDRIILISSVTQGIVVIGGGTTIGFESLMNDLMRKDGQPPAPQTSIDAMPTVEIKGIDEIESLGGECVKNSSV</sequence>
<feature type="compositionally biased region" description="Polar residues" evidence="1">
    <location>
        <begin position="24"/>
        <end position="33"/>
    </location>
</feature>
<reference evidence="2" key="1">
    <citation type="submission" date="2023-04" db="EMBL/GenBank/DDBJ databases">
        <authorList>
            <person name="Vijverberg K."/>
            <person name="Xiong W."/>
            <person name="Schranz E."/>
        </authorList>
    </citation>
    <scope>NUCLEOTIDE SEQUENCE</scope>
</reference>
<dbReference type="Proteomes" id="UP001177003">
    <property type="component" value="Chromosome 5"/>
</dbReference>
<accession>A0AA35Z3T3</accession>
<proteinExistence type="predicted"/>
<feature type="compositionally biased region" description="Basic and acidic residues" evidence="1">
    <location>
        <begin position="34"/>
        <end position="45"/>
    </location>
</feature>
<evidence type="ECO:0000256" key="1">
    <source>
        <dbReference type="SAM" id="MobiDB-lite"/>
    </source>
</evidence>
<gene>
    <name evidence="2" type="ORF">LSALG_LOCUS24347</name>
</gene>
<keyword evidence="3" id="KW-1185">Reference proteome</keyword>
<dbReference type="AlphaFoldDB" id="A0AA35Z3T3"/>
<protein>
    <submittedName>
        <fullName evidence="2">Uncharacterized protein</fullName>
    </submittedName>
</protein>
<name>A0AA35Z3T3_LACSI</name>
<evidence type="ECO:0000313" key="3">
    <source>
        <dbReference type="Proteomes" id="UP001177003"/>
    </source>
</evidence>
<feature type="region of interest" description="Disordered" evidence="1">
    <location>
        <begin position="23"/>
        <end position="52"/>
    </location>
</feature>